<dbReference type="InterPro" id="IPR011009">
    <property type="entry name" value="Kinase-like_dom_sf"/>
</dbReference>
<keyword evidence="5" id="KW-0547">Nucleotide-binding</keyword>
<evidence type="ECO:0000256" key="2">
    <source>
        <dbReference type="ARBA" id="ARBA00012513"/>
    </source>
</evidence>
<dbReference type="FunFam" id="1.10.510.10:FF:000020">
    <property type="entry name" value="serine/threonine-protein kinase D6PK-like"/>
    <property type="match status" value="1"/>
</dbReference>
<dbReference type="AlphaFoldDB" id="A0A8B8MA83"/>
<keyword evidence="12" id="KW-1185">Reference proteome</keyword>
<comment type="catalytic activity">
    <reaction evidence="9">
        <text>L-seryl-[protein] + ATP = O-phospho-L-seryl-[protein] + ADP + H(+)</text>
        <dbReference type="Rhea" id="RHEA:17989"/>
        <dbReference type="Rhea" id="RHEA-COMP:9863"/>
        <dbReference type="Rhea" id="RHEA-COMP:11604"/>
        <dbReference type="ChEBI" id="CHEBI:15378"/>
        <dbReference type="ChEBI" id="CHEBI:29999"/>
        <dbReference type="ChEBI" id="CHEBI:30616"/>
        <dbReference type="ChEBI" id="CHEBI:83421"/>
        <dbReference type="ChEBI" id="CHEBI:456216"/>
        <dbReference type="EC" id="2.7.11.1"/>
    </reaction>
</comment>
<feature type="compositionally biased region" description="Low complexity" evidence="10">
    <location>
        <begin position="277"/>
        <end position="287"/>
    </location>
</feature>
<dbReference type="SMART" id="SM00220">
    <property type="entry name" value="S_TKc"/>
    <property type="match status" value="1"/>
</dbReference>
<feature type="compositionally biased region" description="Polar residues" evidence="10">
    <location>
        <begin position="191"/>
        <end position="204"/>
    </location>
</feature>
<evidence type="ECO:0000256" key="5">
    <source>
        <dbReference type="ARBA" id="ARBA00022741"/>
    </source>
</evidence>
<feature type="region of interest" description="Disordered" evidence="10">
    <location>
        <begin position="422"/>
        <end position="453"/>
    </location>
</feature>
<dbReference type="Pfam" id="PF00069">
    <property type="entry name" value="Pkinase"/>
    <property type="match status" value="2"/>
</dbReference>
<feature type="region of interest" description="Disordered" evidence="10">
    <location>
        <begin position="181"/>
        <end position="204"/>
    </location>
</feature>
<evidence type="ECO:0000256" key="3">
    <source>
        <dbReference type="ARBA" id="ARBA00022527"/>
    </source>
</evidence>
<evidence type="ECO:0000313" key="14">
    <source>
        <dbReference type="RefSeq" id="XP_027364858.1"/>
    </source>
</evidence>
<dbReference type="OrthoDB" id="432483at2759"/>
<evidence type="ECO:0000256" key="10">
    <source>
        <dbReference type="SAM" id="MobiDB-lite"/>
    </source>
</evidence>
<comment type="catalytic activity">
    <reaction evidence="8">
        <text>L-threonyl-[protein] + ATP = O-phospho-L-threonyl-[protein] + ADP + H(+)</text>
        <dbReference type="Rhea" id="RHEA:46608"/>
        <dbReference type="Rhea" id="RHEA-COMP:11060"/>
        <dbReference type="Rhea" id="RHEA-COMP:11605"/>
        <dbReference type="ChEBI" id="CHEBI:15378"/>
        <dbReference type="ChEBI" id="CHEBI:30013"/>
        <dbReference type="ChEBI" id="CHEBI:30616"/>
        <dbReference type="ChEBI" id="CHEBI:61977"/>
        <dbReference type="ChEBI" id="CHEBI:456216"/>
        <dbReference type="EC" id="2.7.11.1"/>
    </reaction>
</comment>
<evidence type="ECO:0000256" key="4">
    <source>
        <dbReference type="ARBA" id="ARBA00022679"/>
    </source>
</evidence>
<evidence type="ECO:0000313" key="12">
    <source>
        <dbReference type="Proteomes" id="UP000694853"/>
    </source>
</evidence>
<evidence type="ECO:0000313" key="13">
    <source>
        <dbReference type="RefSeq" id="XP_027364857.1"/>
    </source>
</evidence>
<keyword evidence="7" id="KW-0067">ATP-binding</keyword>
<feature type="domain" description="Protein kinase" evidence="11">
    <location>
        <begin position="481"/>
        <end position="813"/>
    </location>
</feature>
<dbReference type="KEGG" id="aprc:113871959"/>
<reference evidence="13 14" key="2">
    <citation type="submission" date="2025-04" db="UniProtKB">
        <authorList>
            <consortium name="RefSeq"/>
        </authorList>
    </citation>
    <scope>IDENTIFICATION</scope>
    <source>
        <tissue evidence="13 14">Young leaves</tissue>
    </source>
</reference>
<comment type="similarity">
    <text evidence="1">Belongs to the protein kinase superfamily. AGC Ser/Thr protein kinase family.</text>
</comment>
<dbReference type="InterPro" id="IPR000719">
    <property type="entry name" value="Prot_kinase_dom"/>
</dbReference>
<reference evidence="12" key="1">
    <citation type="journal article" date="2019" name="Toxins">
        <title>Detection of Abrin-Like and Prepropulchellin-Like Toxin Genes and Transcripts Using Whole Genome Sequencing and Full-Length Transcript Sequencing of Abrus precatorius.</title>
        <authorList>
            <person name="Hovde B.T."/>
            <person name="Daligault H.E."/>
            <person name="Hanschen E.R."/>
            <person name="Kunde Y.A."/>
            <person name="Johnson M.B."/>
            <person name="Starkenburg S.R."/>
            <person name="Johnson S.L."/>
        </authorList>
    </citation>
    <scope>NUCLEOTIDE SEQUENCE [LARGE SCALE GENOMIC DNA]</scope>
</reference>
<protein>
    <recommendedName>
        <fullName evidence="2">non-specific serine/threonine protein kinase</fullName>
        <ecNumber evidence="2">2.7.11.1</ecNumber>
    </recommendedName>
</protein>
<feature type="compositionally biased region" description="Polar residues" evidence="10">
    <location>
        <begin position="247"/>
        <end position="260"/>
    </location>
</feature>
<name>A0A8B8MA83_ABRPR</name>
<evidence type="ECO:0000259" key="11">
    <source>
        <dbReference type="PROSITE" id="PS50011"/>
    </source>
</evidence>
<dbReference type="RefSeq" id="XP_027364858.1">
    <property type="nucleotide sequence ID" value="XM_027509057.1"/>
</dbReference>
<evidence type="ECO:0000256" key="7">
    <source>
        <dbReference type="ARBA" id="ARBA00022840"/>
    </source>
</evidence>
<dbReference type="GO" id="GO:0004674">
    <property type="term" value="F:protein serine/threonine kinase activity"/>
    <property type="evidence" value="ECO:0007669"/>
    <property type="project" value="UniProtKB-KW"/>
</dbReference>
<dbReference type="GeneID" id="113871959"/>
<dbReference type="Gene3D" id="3.30.200.20">
    <property type="entry name" value="Phosphorylase Kinase, domain 1"/>
    <property type="match status" value="1"/>
</dbReference>
<keyword evidence="3" id="KW-0723">Serine/threonine-protein kinase</keyword>
<dbReference type="EC" id="2.7.11.1" evidence="2"/>
<dbReference type="GO" id="GO:0005524">
    <property type="term" value="F:ATP binding"/>
    <property type="evidence" value="ECO:0007669"/>
    <property type="project" value="UniProtKB-KW"/>
</dbReference>
<dbReference type="PANTHER" id="PTHR45637">
    <property type="entry name" value="FLIPPASE KINASE 1-RELATED"/>
    <property type="match status" value="1"/>
</dbReference>
<evidence type="ECO:0000256" key="9">
    <source>
        <dbReference type="ARBA" id="ARBA00048679"/>
    </source>
</evidence>
<dbReference type="RefSeq" id="XP_027364857.1">
    <property type="nucleotide sequence ID" value="XM_027509056.1"/>
</dbReference>
<dbReference type="PROSITE" id="PS50011">
    <property type="entry name" value="PROTEIN_KINASE_DOM"/>
    <property type="match status" value="1"/>
</dbReference>
<dbReference type="Gene3D" id="1.10.510.10">
    <property type="entry name" value="Transferase(Phosphotransferase) domain 1"/>
    <property type="match status" value="2"/>
</dbReference>
<feature type="compositionally biased region" description="Polar residues" evidence="10">
    <location>
        <begin position="345"/>
        <end position="355"/>
    </location>
</feature>
<keyword evidence="6" id="KW-0418">Kinase</keyword>
<proteinExistence type="inferred from homology"/>
<dbReference type="Proteomes" id="UP000694853">
    <property type="component" value="Unplaced"/>
</dbReference>
<dbReference type="PROSITE" id="PS00108">
    <property type="entry name" value="PROTEIN_KINASE_ST"/>
    <property type="match status" value="1"/>
</dbReference>
<dbReference type="FunFam" id="1.10.510.10:FF:000028">
    <property type="entry name" value="serine/threonine-protein kinase D6PK-like"/>
    <property type="match status" value="1"/>
</dbReference>
<dbReference type="InterPro" id="IPR008271">
    <property type="entry name" value="Ser/Thr_kinase_AS"/>
</dbReference>
<dbReference type="CDD" id="cd05574">
    <property type="entry name" value="STKc_phototropin_like"/>
    <property type="match status" value="1"/>
</dbReference>
<gene>
    <name evidence="13 14" type="primary">LOC113871959</name>
</gene>
<keyword evidence="4" id="KW-0808">Transferase</keyword>
<dbReference type="FunFam" id="3.30.200.20:FF:000032">
    <property type="entry name" value="Serine/threonine-protein kinase D6PK-like"/>
    <property type="match status" value="1"/>
</dbReference>
<accession>A0A8B8MA83</accession>
<organism evidence="12 14">
    <name type="scientific">Abrus precatorius</name>
    <name type="common">Indian licorice</name>
    <name type="synonym">Glycine abrus</name>
    <dbReference type="NCBI Taxonomy" id="3816"/>
    <lineage>
        <taxon>Eukaryota</taxon>
        <taxon>Viridiplantae</taxon>
        <taxon>Streptophyta</taxon>
        <taxon>Embryophyta</taxon>
        <taxon>Tracheophyta</taxon>
        <taxon>Spermatophyta</taxon>
        <taxon>Magnoliopsida</taxon>
        <taxon>eudicotyledons</taxon>
        <taxon>Gunneridae</taxon>
        <taxon>Pentapetalae</taxon>
        <taxon>rosids</taxon>
        <taxon>fabids</taxon>
        <taxon>Fabales</taxon>
        <taxon>Fabaceae</taxon>
        <taxon>Papilionoideae</taxon>
        <taxon>50 kb inversion clade</taxon>
        <taxon>NPAAA clade</taxon>
        <taxon>indigoferoid/millettioid clade</taxon>
        <taxon>Abreae</taxon>
        <taxon>Abrus</taxon>
    </lineage>
</organism>
<dbReference type="SUPFAM" id="SSF56112">
    <property type="entry name" value="Protein kinase-like (PK-like)"/>
    <property type="match status" value="1"/>
</dbReference>
<evidence type="ECO:0000256" key="6">
    <source>
        <dbReference type="ARBA" id="ARBA00022777"/>
    </source>
</evidence>
<sequence length="865" mass="94737">MGSFSGTCEIVEAREDLNREKDAGIYQSNSGSNMTGKNERLSVLKLGHKDNLDEDINKLFESITLKSSSRDLSFLQDGTSPKMKSALKKPITVGVSRSPRVGTSEPVTLKQALRDLCISKASEMAAMKRLSKSTASPRISEVGKIQTLYNSVVAEGRRSGPSNVERKESTIEISLVPEESTSLSLDRISHSHQTTKSTSLSQNIQSSKIAVGTTQNDSGASLMQSDLACLSSKVGVPSQPLEPAQIEKQTSTSSPSSCKANGSKLEFPEPAIDSSTKKSANKASVSKNGRKGRLQTVSSSSTSVNGNRVCKLSRNSPRTVKSVIKNKNLGKKKPKQDSVSAFFDPTSNEVNSKSVPDTTQLVCERCWCAIENNKGITPLDSISPGEGINLSNVHSGSASADCNSSRVVRKVKKNTILKEQIELSQSSKSSQGDYSSSTSTSDESNVSGSSCGNRPHMSKDFRWEAIRHAQMQHGVLGLRHFNLLRKLGCGDIGTVYLAELIGKNCLFAIKVMDNEFLARRKKMPRAQTEREILRMLDHPFLPTLYAQFTSDNLSCLVMEYCPGGDLHVLRQKQLGRSFSEAAARFYVAEVLLALEYLHMLGVVYRDLKPENILVREDGHIMLTDFDLSLRCDVSPTLLKSSSDVDPAKISGPCAQSSCIEPFCIEPSCQVPCFSPRFLPPAARTRKLKADLATQIRSLPQLVAEPTDARSNSFVGTHEYLAPEIIKGEGHGAAVDWWTFGVFLYELLYGRTPFKGSNNEETLANVVLQSFRFPDTPFVSFQARDLIRGLLVKEPENRLGSEKGAAEIKQHPFFEGLNWALIRCAIPPELPDFEFGFSEMTSQSQGQGSKYLGCSATGEQVEFELF</sequence>
<evidence type="ECO:0000256" key="1">
    <source>
        <dbReference type="ARBA" id="ARBA00009903"/>
    </source>
</evidence>
<evidence type="ECO:0000256" key="8">
    <source>
        <dbReference type="ARBA" id="ARBA00047899"/>
    </source>
</evidence>
<feature type="region of interest" description="Disordered" evidence="10">
    <location>
        <begin position="243"/>
        <end position="355"/>
    </location>
</feature>
<feature type="compositionally biased region" description="Low complexity" evidence="10">
    <location>
        <begin position="424"/>
        <end position="450"/>
    </location>
</feature>